<gene>
    <name evidence="1" type="ORF">A4V09_08080</name>
</gene>
<protein>
    <recommendedName>
        <fullName evidence="3">Resolvase-like protein</fullName>
    </recommendedName>
</protein>
<dbReference type="Proteomes" id="UP000092574">
    <property type="component" value="Chromosome"/>
</dbReference>
<name>A0A1C7I7V1_9FIRM</name>
<proteinExistence type="predicted"/>
<dbReference type="RefSeq" id="WP_065541920.1">
    <property type="nucleotide sequence ID" value="NZ_CP015405.2"/>
</dbReference>
<accession>A0A1C7I7V1</accession>
<dbReference type="AlphaFoldDB" id="A0A1C7I7V1"/>
<reference evidence="1" key="1">
    <citation type="submission" date="2017-04" db="EMBL/GenBank/DDBJ databases">
        <title>Complete Genome Sequences of Twelve Strains of a Stable Defined Moderately Diverse Mouse Microbiota 2 (sDMDMm2).</title>
        <authorList>
            <person name="Uchimura Y."/>
            <person name="Wyss M."/>
            <person name="Brugiroux S."/>
            <person name="Limenitakis J.P."/>
            <person name="Stecher B."/>
            <person name="McCoy K.D."/>
            <person name="Macpherson A.J."/>
        </authorList>
    </citation>
    <scope>NUCLEOTIDE SEQUENCE</scope>
    <source>
        <strain evidence="1">YL58</strain>
    </source>
</reference>
<evidence type="ECO:0000313" key="1">
    <source>
        <dbReference type="EMBL" id="ANU75730.1"/>
    </source>
</evidence>
<keyword evidence="2" id="KW-1185">Reference proteome</keyword>
<dbReference type="KEGG" id="byl:A4V09_08080"/>
<dbReference type="STRING" id="1796616.A4V09_08080"/>
<dbReference type="EMBL" id="CP015405">
    <property type="protein sequence ID" value="ANU75730.1"/>
    <property type="molecule type" value="Genomic_DNA"/>
</dbReference>
<organism evidence="1 2">
    <name type="scientific">Blautia pseudococcoides</name>
    <dbReference type="NCBI Taxonomy" id="1796616"/>
    <lineage>
        <taxon>Bacteria</taxon>
        <taxon>Bacillati</taxon>
        <taxon>Bacillota</taxon>
        <taxon>Clostridia</taxon>
        <taxon>Lachnospirales</taxon>
        <taxon>Lachnospiraceae</taxon>
        <taxon>Blautia</taxon>
    </lineage>
</organism>
<evidence type="ECO:0008006" key="3">
    <source>
        <dbReference type="Google" id="ProtNLM"/>
    </source>
</evidence>
<evidence type="ECO:0000313" key="2">
    <source>
        <dbReference type="Proteomes" id="UP000092574"/>
    </source>
</evidence>
<sequence>MTAAVYLKFSGPEAWSRLEVYKEKAFRYCEKKGYDILVLIEYVGPEDIVKEQGRKKILELARKELVDAIIIPDLYTISGFLPEALSVLQEIYDYGVTVEDLDCDPVEHDIFLQHYKKMKVTKGKDRTKWVFIRWSRLKKWCFN</sequence>